<dbReference type="InterPro" id="IPR023058">
    <property type="entry name" value="PPIase_PpiC_CS"/>
</dbReference>
<dbReference type="InterPro" id="IPR050245">
    <property type="entry name" value="PrsA_foldase"/>
</dbReference>
<dbReference type="AlphaFoldDB" id="A0A9W3SQK0"/>
<dbReference type="Gene3D" id="1.10.4030.10">
    <property type="entry name" value="Porin chaperone SurA, peptide-binding domain"/>
    <property type="match status" value="1"/>
</dbReference>
<keyword evidence="9 11" id="KW-0413">Isomerase</keyword>
<keyword evidence="7 11" id="KW-0472">Membrane</keyword>
<evidence type="ECO:0000256" key="5">
    <source>
        <dbReference type="ARBA" id="ARBA00022729"/>
    </source>
</evidence>
<evidence type="ECO:0000256" key="8">
    <source>
        <dbReference type="ARBA" id="ARBA00023139"/>
    </source>
</evidence>
<dbReference type="NCBIfam" id="NF002846">
    <property type="entry name" value="PRK03095.1"/>
    <property type="match status" value="1"/>
</dbReference>
<evidence type="ECO:0000256" key="3">
    <source>
        <dbReference type="ARBA" id="ARBA00006071"/>
    </source>
</evidence>
<evidence type="ECO:0000256" key="7">
    <source>
        <dbReference type="ARBA" id="ARBA00023136"/>
    </source>
</evidence>
<keyword evidence="5 11" id="KW-0732">Signal</keyword>
<dbReference type="InterPro" id="IPR000297">
    <property type="entry name" value="PPIase_PpiC"/>
</dbReference>
<dbReference type="RefSeq" id="WP_064532786.1">
    <property type="nucleotide sequence ID" value="NZ_CP015250.1"/>
</dbReference>
<keyword evidence="4 11" id="KW-1003">Cell membrane</keyword>
<keyword evidence="8 11" id="KW-0564">Palmitate</keyword>
<evidence type="ECO:0000313" key="15">
    <source>
        <dbReference type="Proteomes" id="UP000192743"/>
    </source>
</evidence>
<dbReference type="HAMAP" id="MF_01145">
    <property type="entry name" value="Foldase_PrsA"/>
    <property type="match status" value="1"/>
</dbReference>
<keyword evidence="6 11" id="KW-0697">Rotamase</keyword>
<dbReference type="Proteomes" id="UP000192743">
    <property type="component" value="Chromosome"/>
</dbReference>
<dbReference type="GO" id="GO:0003755">
    <property type="term" value="F:peptidyl-prolyl cis-trans isomerase activity"/>
    <property type="evidence" value="ECO:0007669"/>
    <property type="project" value="UniProtKB-UniRule"/>
</dbReference>
<dbReference type="SUPFAM" id="SSF109998">
    <property type="entry name" value="Triger factor/SurA peptide-binding domain-like"/>
    <property type="match status" value="1"/>
</dbReference>
<dbReference type="Gene3D" id="3.10.50.40">
    <property type="match status" value="1"/>
</dbReference>
<gene>
    <name evidence="14" type="primary">prsA1</name>
    <name evidence="11" type="synonym">prsA</name>
    <name evidence="14" type="ORF">BTI247_13120</name>
</gene>
<organism evidence="14 15">
    <name type="scientific">Bacillus thuringiensis Bt18247</name>
    <dbReference type="NCBI Taxonomy" id="1423143"/>
    <lineage>
        <taxon>Bacteria</taxon>
        <taxon>Bacillati</taxon>
        <taxon>Bacillota</taxon>
        <taxon>Bacilli</taxon>
        <taxon>Bacillales</taxon>
        <taxon>Bacillaceae</taxon>
        <taxon>Bacillus</taxon>
        <taxon>Bacillus cereus group</taxon>
    </lineage>
</organism>
<dbReference type="InterPro" id="IPR023059">
    <property type="entry name" value="Foldase_PrsA"/>
</dbReference>
<sequence>MKKAMLALAATSVIALSACGTSSSDKIVTSKAGDITKEEFYEQMKNSPTGKQTLNNMVMEKVLIKNYKVDEKEVDKKFDETKKQVGDQFDTLLKQQGMKEETFKNTIRASLAQEKAIEQAITDKDVKAKFEDYKKEVKASHILVKDEETAKKVKDELAQGKSFEELAKQYSEDTGSKEKGGDLGFFGPGKMVKEFEEAAQKLKKGEVSEPVKTQFGYHIIKVTDNHADATFDKAKADIKKSLAQEKVQDGQFMNDLMMKEIKKADVKVDDKDLKDLFKEPKADDKKDEKK</sequence>
<comment type="catalytic activity">
    <reaction evidence="1 11">
        <text>[protein]-peptidylproline (omega=180) = [protein]-peptidylproline (omega=0)</text>
        <dbReference type="Rhea" id="RHEA:16237"/>
        <dbReference type="Rhea" id="RHEA-COMP:10747"/>
        <dbReference type="Rhea" id="RHEA-COMP:10748"/>
        <dbReference type="ChEBI" id="CHEBI:83833"/>
        <dbReference type="ChEBI" id="CHEBI:83834"/>
        <dbReference type="EC" id="5.2.1.8"/>
    </reaction>
</comment>
<feature type="domain" description="PpiC" evidence="13">
    <location>
        <begin position="134"/>
        <end position="224"/>
    </location>
</feature>
<evidence type="ECO:0000256" key="12">
    <source>
        <dbReference type="SAM" id="SignalP"/>
    </source>
</evidence>
<evidence type="ECO:0000313" key="14">
    <source>
        <dbReference type="EMBL" id="AOM09721.1"/>
    </source>
</evidence>
<comment type="subcellular location">
    <subcellularLocation>
        <location evidence="2 11">Cell membrane</location>
        <topology evidence="2 11">Lipid-anchor</topology>
    </subcellularLocation>
</comment>
<dbReference type="EC" id="5.2.1.8" evidence="11"/>
<evidence type="ECO:0000259" key="13">
    <source>
        <dbReference type="PROSITE" id="PS50198"/>
    </source>
</evidence>
<dbReference type="SUPFAM" id="SSF54534">
    <property type="entry name" value="FKBP-like"/>
    <property type="match status" value="1"/>
</dbReference>
<evidence type="ECO:0000256" key="10">
    <source>
        <dbReference type="ARBA" id="ARBA00023288"/>
    </source>
</evidence>
<dbReference type="GO" id="GO:0005886">
    <property type="term" value="C:plasma membrane"/>
    <property type="evidence" value="ECO:0007669"/>
    <property type="project" value="UniProtKB-SubCell"/>
</dbReference>
<dbReference type="InterPro" id="IPR027304">
    <property type="entry name" value="Trigger_fact/SurA_dom_sf"/>
</dbReference>
<accession>A0A9W3SQK0</accession>
<evidence type="ECO:0000256" key="2">
    <source>
        <dbReference type="ARBA" id="ARBA00004193"/>
    </source>
</evidence>
<feature type="chain" id="PRO_5040806199" description="Foldase protein PrsA" evidence="12">
    <location>
        <begin position="18"/>
        <end position="290"/>
    </location>
</feature>
<keyword evidence="10 11" id="KW-0449">Lipoprotein</keyword>
<reference evidence="14 15" key="1">
    <citation type="submission" date="2016-02" db="EMBL/GenBank/DDBJ databases">
        <title>Comparative analysis of three nematocidal Bacillus thuringiensis strains.</title>
        <authorList>
            <person name="Hollensteiner J."/>
            <person name="Kloesener M."/>
            <person name="Bunk B."/>
            <person name="Sproeer C."/>
            <person name="Rosenstiel P."/>
            <person name="Schulte-Iserlohe R."/>
            <person name="Schulenburg H."/>
            <person name="Liesegang H."/>
        </authorList>
    </citation>
    <scope>NUCLEOTIDE SEQUENCE [LARGE SCALE GENOMIC DNA]</scope>
    <source>
        <strain evidence="14 15">Bt18247</strain>
    </source>
</reference>
<protein>
    <recommendedName>
        <fullName evidence="11">Foldase protein PrsA</fullName>
        <ecNumber evidence="11">5.2.1.8</ecNumber>
    </recommendedName>
</protein>
<dbReference type="EMBL" id="CP015250">
    <property type="protein sequence ID" value="AOM09721.1"/>
    <property type="molecule type" value="Genomic_DNA"/>
</dbReference>
<dbReference type="PROSITE" id="PS51257">
    <property type="entry name" value="PROKAR_LIPOPROTEIN"/>
    <property type="match status" value="1"/>
</dbReference>
<evidence type="ECO:0000256" key="9">
    <source>
        <dbReference type="ARBA" id="ARBA00023235"/>
    </source>
</evidence>
<evidence type="ECO:0000256" key="4">
    <source>
        <dbReference type="ARBA" id="ARBA00022475"/>
    </source>
</evidence>
<name>A0A9W3SQK0_BACTU</name>
<dbReference type="PROSITE" id="PS50198">
    <property type="entry name" value="PPIC_PPIASE_2"/>
    <property type="match status" value="1"/>
</dbReference>
<evidence type="ECO:0000256" key="1">
    <source>
        <dbReference type="ARBA" id="ARBA00000971"/>
    </source>
</evidence>
<dbReference type="Pfam" id="PF00639">
    <property type="entry name" value="Rotamase"/>
    <property type="match status" value="1"/>
</dbReference>
<proteinExistence type="inferred from homology"/>
<dbReference type="PANTHER" id="PTHR47245">
    <property type="entry name" value="PEPTIDYLPROLYL ISOMERASE"/>
    <property type="match status" value="1"/>
</dbReference>
<evidence type="ECO:0000256" key="11">
    <source>
        <dbReference type="HAMAP-Rule" id="MF_01145"/>
    </source>
</evidence>
<feature type="signal peptide" evidence="12">
    <location>
        <begin position="1"/>
        <end position="17"/>
    </location>
</feature>
<comment type="function">
    <text evidence="11">Plays a major role in protein secretion by helping the post-translocational extracellular folding of several secreted proteins.</text>
</comment>
<dbReference type="PROSITE" id="PS01096">
    <property type="entry name" value="PPIC_PPIASE_1"/>
    <property type="match status" value="1"/>
</dbReference>
<dbReference type="PANTHER" id="PTHR47245:SF1">
    <property type="entry name" value="FOLDASE PROTEIN PRSA"/>
    <property type="match status" value="1"/>
</dbReference>
<evidence type="ECO:0000256" key="6">
    <source>
        <dbReference type="ARBA" id="ARBA00023110"/>
    </source>
</evidence>
<dbReference type="InterPro" id="IPR046357">
    <property type="entry name" value="PPIase_dom_sf"/>
</dbReference>
<dbReference type="GO" id="GO:0006457">
    <property type="term" value="P:protein folding"/>
    <property type="evidence" value="ECO:0007669"/>
    <property type="project" value="UniProtKB-UniRule"/>
</dbReference>
<comment type="similarity">
    <text evidence="3 11">Belongs to the PrsA family.</text>
</comment>